<dbReference type="AlphaFoldDB" id="A0A1Y1WYM7"/>
<evidence type="ECO:0000313" key="1">
    <source>
        <dbReference type="EMBL" id="ORX78532.1"/>
    </source>
</evidence>
<accession>A0A1Y1WYM7</accession>
<gene>
    <name evidence="1" type="ORF">BCR32DRAFT_282159</name>
</gene>
<reference evidence="1 2" key="1">
    <citation type="submission" date="2016-08" db="EMBL/GenBank/DDBJ databases">
        <title>A Parts List for Fungal Cellulosomes Revealed by Comparative Genomics.</title>
        <authorList>
            <consortium name="DOE Joint Genome Institute"/>
            <person name="Haitjema C.H."/>
            <person name="Gilmore S.P."/>
            <person name="Henske J.K."/>
            <person name="Solomon K.V."/>
            <person name="De Groot R."/>
            <person name="Kuo A."/>
            <person name="Mondo S.J."/>
            <person name="Salamov A.A."/>
            <person name="Labutti K."/>
            <person name="Zhao Z."/>
            <person name="Chiniquy J."/>
            <person name="Barry K."/>
            <person name="Brewer H.M."/>
            <person name="Purvine S.O."/>
            <person name="Wright A.T."/>
            <person name="Boxma B."/>
            <person name="Van Alen T."/>
            <person name="Hackstein J.H."/>
            <person name="Baker S.E."/>
            <person name="Grigoriev I.V."/>
            <person name="O'Malley M.A."/>
        </authorList>
    </citation>
    <scope>NUCLEOTIDE SEQUENCE [LARGE SCALE GENOMIC DNA]</scope>
    <source>
        <strain evidence="1 2">S4</strain>
    </source>
</reference>
<protein>
    <recommendedName>
        <fullName evidence="3">Ankyrin</fullName>
    </recommendedName>
</protein>
<evidence type="ECO:0008006" key="3">
    <source>
        <dbReference type="Google" id="ProtNLM"/>
    </source>
</evidence>
<keyword evidence="2" id="KW-1185">Reference proteome</keyword>
<name>A0A1Y1WYM7_9FUNG</name>
<comment type="caution">
    <text evidence="1">The sequence shown here is derived from an EMBL/GenBank/DDBJ whole genome shotgun (WGS) entry which is preliminary data.</text>
</comment>
<organism evidence="1 2">
    <name type="scientific">Anaeromyces robustus</name>
    <dbReference type="NCBI Taxonomy" id="1754192"/>
    <lineage>
        <taxon>Eukaryota</taxon>
        <taxon>Fungi</taxon>
        <taxon>Fungi incertae sedis</taxon>
        <taxon>Chytridiomycota</taxon>
        <taxon>Chytridiomycota incertae sedis</taxon>
        <taxon>Neocallimastigomycetes</taxon>
        <taxon>Neocallimastigales</taxon>
        <taxon>Neocallimastigaceae</taxon>
        <taxon>Anaeromyces</taxon>
    </lineage>
</organism>
<proteinExistence type="predicted"/>
<evidence type="ECO:0000313" key="2">
    <source>
        <dbReference type="Proteomes" id="UP000193944"/>
    </source>
</evidence>
<dbReference type="EMBL" id="MCFG01000206">
    <property type="protein sequence ID" value="ORX78532.1"/>
    <property type="molecule type" value="Genomic_DNA"/>
</dbReference>
<sequence length="104" mass="12269">MSKKVYRSFSFSLLGHYSEENDTFLNIHIKFLYESIDEEKMSKLKFLKNKSINRDENYENIINDKRKTPTFTLGNKNIVNFLVEYGTNDKNNNGILCNYGNEIL</sequence>
<dbReference type="Proteomes" id="UP000193944">
    <property type="component" value="Unassembled WGS sequence"/>
</dbReference>
<reference evidence="1 2" key="2">
    <citation type="submission" date="2016-08" db="EMBL/GenBank/DDBJ databases">
        <title>Pervasive Adenine N6-methylation of Active Genes in Fungi.</title>
        <authorList>
            <consortium name="DOE Joint Genome Institute"/>
            <person name="Mondo S.J."/>
            <person name="Dannebaum R.O."/>
            <person name="Kuo R.C."/>
            <person name="Labutti K."/>
            <person name="Haridas S."/>
            <person name="Kuo A."/>
            <person name="Salamov A."/>
            <person name="Ahrendt S.R."/>
            <person name="Lipzen A."/>
            <person name="Sullivan W."/>
            <person name="Andreopoulos W.B."/>
            <person name="Clum A."/>
            <person name="Lindquist E."/>
            <person name="Daum C."/>
            <person name="Ramamoorthy G.K."/>
            <person name="Gryganskyi A."/>
            <person name="Culley D."/>
            <person name="Magnuson J.K."/>
            <person name="James T.Y."/>
            <person name="O'Malley M.A."/>
            <person name="Stajich J.E."/>
            <person name="Spatafora J.W."/>
            <person name="Visel A."/>
            <person name="Grigoriev I.V."/>
        </authorList>
    </citation>
    <scope>NUCLEOTIDE SEQUENCE [LARGE SCALE GENOMIC DNA]</scope>
    <source>
        <strain evidence="1 2">S4</strain>
    </source>
</reference>